<sequence length="109" mass="11879">MSHTEVLHENSGGRSGNGRCSRKAEYPSGAVLSDSPKKDRGQHITRNEAATAADMVPIFTSDRWTQAEKTSFAASNKINESLGENLCALSSLPYLFLCLLLLLLVLLQE</sequence>
<evidence type="ECO:0000313" key="4">
    <source>
        <dbReference type="Proteomes" id="UP000011096"/>
    </source>
</evidence>
<keyword evidence="2" id="KW-1133">Transmembrane helix</keyword>
<dbReference type="Proteomes" id="UP000011096">
    <property type="component" value="Unassembled WGS sequence"/>
</dbReference>
<dbReference type="EMBL" id="ANPB02000011">
    <property type="protein sequence ID" value="KAF4474013.1"/>
    <property type="molecule type" value="Genomic_DNA"/>
</dbReference>
<reference evidence="3 4" key="2">
    <citation type="submission" date="2020-04" db="EMBL/GenBank/DDBJ databases">
        <title>Genome sequencing and assembly of multiple isolates from the Colletotrichum gloeosporioides species complex.</title>
        <authorList>
            <person name="Gan P."/>
            <person name="Shirasu K."/>
        </authorList>
    </citation>
    <scope>NUCLEOTIDE SEQUENCE [LARGE SCALE GENOMIC DNA]</scope>
    <source>
        <strain evidence="3 4">Nara gc5</strain>
    </source>
</reference>
<dbReference type="AlphaFoldDB" id="A0A7J6IDT9"/>
<keyword evidence="4" id="KW-1185">Reference proteome</keyword>
<reference evidence="3 4" key="1">
    <citation type="submission" date="2012-08" db="EMBL/GenBank/DDBJ databases">
        <authorList>
            <person name="Gan P.H.P."/>
            <person name="Ikeda K."/>
            <person name="Irieda H."/>
            <person name="Narusaka M."/>
            <person name="O'Connell R.J."/>
            <person name="Narusaka Y."/>
            <person name="Takano Y."/>
            <person name="Kubo Y."/>
            <person name="Shirasu K."/>
        </authorList>
    </citation>
    <scope>NUCLEOTIDE SEQUENCE [LARGE SCALE GENOMIC DNA]</scope>
    <source>
        <strain evidence="3 4">Nara gc5</strain>
    </source>
</reference>
<dbReference type="RefSeq" id="XP_066006821.1">
    <property type="nucleotide sequence ID" value="XM_066153744.1"/>
</dbReference>
<feature type="transmembrane region" description="Helical" evidence="2">
    <location>
        <begin position="86"/>
        <end position="107"/>
    </location>
</feature>
<evidence type="ECO:0000256" key="2">
    <source>
        <dbReference type="SAM" id="Phobius"/>
    </source>
</evidence>
<evidence type="ECO:0000313" key="3">
    <source>
        <dbReference type="EMBL" id="KAF4474013.1"/>
    </source>
</evidence>
<accession>A0A7J6IDT9</accession>
<keyword evidence="2" id="KW-0812">Transmembrane</keyword>
<keyword evidence="2" id="KW-0472">Membrane</keyword>
<comment type="caution">
    <text evidence="3">The sequence shown here is derived from an EMBL/GenBank/DDBJ whole genome shotgun (WGS) entry which is preliminary data.</text>
</comment>
<evidence type="ECO:0000256" key="1">
    <source>
        <dbReference type="SAM" id="MobiDB-lite"/>
    </source>
</evidence>
<organism evidence="3 4">
    <name type="scientific">Colletotrichum fructicola (strain Nara gc5)</name>
    <name type="common">Anthracnose fungus</name>
    <name type="synonym">Colletotrichum gloeosporioides (strain Nara gc5)</name>
    <dbReference type="NCBI Taxonomy" id="1213859"/>
    <lineage>
        <taxon>Eukaryota</taxon>
        <taxon>Fungi</taxon>
        <taxon>Dikarya</taxon>
        <taxon>Ascomycota</taxon>
        <taxon>Pezizomycotina</taxon>
        <taxon>Sordariomycetes</taxon>
        <taxon>Hypocreomycetidae</taxon>
        <taxon>Glomerellales</taxon>
        <taxon>Glomerellaceae</taxon>
        <taxon>Colletotrichum</taxon>
        <taxon>Colletotrichum gloeosporioides species complex</taxon>
    </lineage>
</organism>
<name>A0A7J6IDT9_COLFN</name>
<feature type="region of interest" description="Disordered" evidence="1">
    <location>
        <begin position="1"/>
        <end position="47"/>
    </location>
</feature>
<dbReference type="GeneID" id="90980680"/>
<dbReference type="InParanoid" id="A0A7J6IDT9"/>
<gene>
    <name evidence="3" type="ORF">CGGC5_v017086</name>
</gene>
<proteinExistence type="predicted"/>
<feature type="compositionally biased region" description="Basic and acidic residues" evidence="1">
    <location>
        <begin position="35"/>
        <end position="46"/>
    </location>
</feature>
<protein>
    <submittedName>
        <fullName evidence="3">Uncharacterized protein</fullName>
    </submittedName>
</protein>